<gene>
    <name evidence="1" type="ORF">STAS_11782</name>
</gene>
<keyword evidence="2" id="KW-1185">Reference proteome</keyword>
<name>A0A5A7PRR9_STRAF</name>
<dbReference type="EMBL" id="BKCP01004962">
    <property type="protein sequence ID" value="GER35500.1"/>
    <property type="molecule type" value="Genomic_DNA"/>
</dbReference>
<accession>A0A5A7PRR9</accession>
<evidence type="ECO:0000313" key="1">
    <source>
        <dbReference type="EMBL" id="GER35500.1"/>
    </source>
</evidence>
<organism evidence="1 2">
    <name type="scientific">Striga asiatica</name>
    <name type="common">Asiatic witchweed</name>
    <name type="synonym">Buchnera asiatica</name>
    <dbReference type="NCBI Taxonomy" id="4170"/>
    <lineage>
        <taxon>Eukaryota</taxon>
        <taxon>Viridiplantae</taxon>
        <taxon>Streptophyta</taxon>
        <taxon>Embryophyta</taxon>
        <taxon>Tracheophyta</taxon>
        <taxon>Spermatophyta</taxon>
        <taxon>Magnoliopsida</taxon>
        <taxon>eudicotyledons</taxon>
        <taxon>Gunneridae</taxon>
        <taxon>Pentapetalae</taxon>
        <taxon>asterids</taxon>
        <taxon>lamiids</taxon>
        <taxon>Lamiales</taxon>
        <taxon>Orobanchaceae</taxon>
        <taxon>Buchnereae</taxon>
        <taxon>Striga</taxon>
    </lineage>
</organism>
<comment type="caution">
    <text evidence="1">The sequence shown here is derived from an EMBL/GenBank/DDBJ whole genome shotgun (WGS) entry which is preliminary data.</text>
</comment>
<reference evidence="2" key="1">
    <citation type="journal article" date="2019" name="Curr. Biol.">
        <title>Genome Sequence of Striga asiatica Provides Insight into the Evolution of Plant Parasitism.</title>
        <authorList>
            <person name="Yoshida S."/>
            <person name="Kim S."/>
            <person name="Wafula E.K."/>
            <person name="Tanskanen J."/>
            <person name="Kim Y.M."/>
            <person name="Honaas L."/>
            <person name="Yang Z."/>
            <person name="Spallek T."/>
            <person name="Conn C.E."/>
            <person name="Ichihashi Y."/>
            <person name="Cheong K."/>
            <person name="Cui S."/>
            <person name="Der J.P."/>
            <person name="Gundlach H."/>
            <person name="Jiao Y."/>
            <person name="Hori C."/>
            <person name="Ishida J.K."/>
            <person name="Kasahara H."/>
            <person name="Kiba T."/>
            <person name="Kim M.S."/>
            <person name="Koo N."/>
            <person name="Laohavisit A."/>
            <person name="Lee Y.H."/>
            <person name="Lumba S."/>
            <person name="McCourt P."/>
            <person name="Mortimer J.C."/>
            <person name="Mutuku J.M."/>
            <person name="Nomura T."/>
            <person name="Sasaki-Sekimoto Y."/>
            <person name="Seto Y."/>
            <person name="Wang Y."/>
            <person name="Wakatake T."/>
            <person name="Sakakibara H."/>
            <person name="Demura T."/>
            <person name="Yamaguchi S."/>
            <person name="Yoneyama K."/>
            <person name="Manabe R.I."/>
            <person name="Nelson D.C."/>
            <person name="Schulman A.H."/>
            <person name="Timko M.P."/>
            <person name="dePamphilis C.W."/>
            <person name="Choi D."/>
            <person name="Shirasu K."/>
        </authorList>
    </citation>
    <scope>NUCLEOTIDE SEQUENCE [LARGE SCALE GENOMIC DNA]</scope>
    <source>
        <strain evidence="2">cv. UVA1</strain>
    </source>
</reference>
<evidence type="ECO:0000313" key="2">
    <source>
        <dbReference type="Proteomes" id="UP000325081"/>
    </source>
</evidence>
<sequence>MFPTHNHLPSRDFSIGGCSAERGLGSLDRHPLETVDKSRAAVRCSIRASSGCCSLSEKLGLRWLASGFGHQLSGDSAICCIRQRLVRRGRSSKLRLVDVDTRDGRSPVGGRGSLLAFSPEICLAVRRGLRMVAREKEIKTPRERVAVQSWSLEFEARIRRRSDRGGDA</sequence>
<proteinExistence type="predicted"/>
<protein>
    <submittedName>
        <fullName evidence="1">Histone deacetylase superfamily</fullName>
    </submittedName>
</protein>
<dbReference type="Proteomes" id="UP000325081">
    <property type="component" value="Unassembled WGS sequence"/>
</dbReference>
<dbReference type="AlphaFoldDB" id="A0A5A7PRR9"/>